<dbReference type="Gene3D" id="3.40.50.80">
    <property type="entry name" value="Nucleotide-binding domain of ferredoxin-NADP reductase (FNR) module"/>
    <property type="match status" value="1"/>
</dbReference>
<dbReference type="InterPro" id="IPR017927">
    <property type="entry name" value="FAD-bd_FR_type"/>
</dbReference>
<dbReference type="SUPFAM" id="SSF63380">
    <property type="entry name" value="Riboflavin synthase domain-like"/>
    <property type="match status" value="1"/>
</dbReference>
<dbReference type="AlphaFoldDB" id="A0A4Q7KBQ7"/>
<dbReference type="EMBL" id="SGWQ01000019">
    <property type="protein sequence ID" value="RZS29605.1"/>
    <property type="molecule type" value="Genomic_DNA"/>
</dbReference>
<dbReference type="Pfam" id="PF04954">
    <property type="entry name" value="SIP"/>
    <property type="match status" value="1"/>
</dbReference>
<evidence type="ECO:0000313" key="2">
    <source>
        <dbReference type="EMBL" id="RZS29605.1"/>
    </source>
</evidence>
<dbReference type="GO" id="GO:0016491">
    <property type="term" value="F:oxidoreductase activity"/>
    <property type="evidence" value="ECO:0007669"/>
    <property type="project" value="InterPro"/>
</dbReference>
<evidence type="ECO:0000313" key="3">
    <source>
        <dbReference type="Proteomes" id="UP000294257"/>
    </source>
</evidence>
<organism evidence="2 3">
    <name type="scientific">Herbihabitans rhizosphaerae</name>
    <dbReference type="NCBI Taxonomy" id="1872711"/>
    <lineage>
        <taxon>Bacteria</taxon>
        <taxon>Bacillati</taxon>
        <taxon>Actinomycetota</taxon>
        <taxon>Actinomycetes</taxon>
        <taxon>Pseudonocardiales</taxon>
        <taxon>Pseudonocardiaceae</taxon>
        <taxon>Herbihabitans</taxon>
    </lineage>
</organism>
<gene>
    <name evidence="2" type="ORF">EV193_1198</name>
</gene>
<feature type="domain" description="FAD-binding FR-type" evidence="1">
    <location>
        <begin position="10"/>
        <end position="135"/>
    </location>
</feature>
<name>A0A4Q7KBQ7_9PSEU</name>
<dbReference type="Gene3D" id="2.40.30.10">
    <property type="entry name" value="Translation factors"/>
    <property type="match status" value="1"/>
</dbReference>
<dbReference type="Pfam" id="PF08021">
    <property type="entry name" value="FAD_binding_9"/>
    <property type="match status" value="1"/>
</dbReference>
<dbReference type="PANTHER" id="PTHR30157:SF0">
    <property type="entry name" value="NADPH-DEPENDENT FERRIC-CHELATE REDUCTASE"/>
    <property type="match status" value="1"/>
</dbReference>
<dbReference type="InterPro" id="IPR017938">
    <property type="entry name" value="Riboflavin_synthase-like_b-brl"/>
</dbReference>
<proteinExistence type="predicted"/>
<sequence>MTVAEDVLPFLHFDAEVTAVAKISEHLTRVTFGGRDLRRITTGGPDQRIKLFLPRPGSTEVTVPTGADWYATWQKLPDDQRPTMRTYTIRALRPGEIDVDFVLHGDLGPASRWAGQAKPGDRVVLWGPNAAKWGDNPEPGSPMQGADYAPREGTDWQLIAGDETALPAIGGIVESLPAGARALIFVEVPEAADQQVWQTEGDVTIRWFPRDRVLTGESTALVNAIRSADFPDGQVYAWLAGEAGTVRALRRHLVTDRGIDRKLITFCGYWRHGKNEDAPYDPDDHQA</sequence>
<dbReference type="InterPro" id="IPR013113">
    <property type="entry name" value="SIP_FAD-bd"/>
</dbReference>
<dbReference type="PROSITE" id="PS51384">
    <property type="entry name" value="FAD_FR"/>
    <property type="match status" value="1"/>
</dbReference>
<dbReference type="Proteomes" id="UP000294257">
    <property type="component" value="Unassembled WGS sequence"/>
</dbReference>
<dbReference type="InterPro" id="IPR007037">
    <property type="entry name" value="SIP_rossman_dom"/>
</dbReference>
<comment type="caution">
    <text evidence="2">The sequence shown here is derived from an EMBL/GenBank/DDBJ whole genome shotgun (WGS) entry which is preliminary data.</text>
</comment>
<dbReference type="OrthoDB" id="3291337at2"/>
<keyword evidence="3" id="KW-1185">Reference proteome</keyword>
<evidence type="ECO:0000259" key="1">
    <source>
        <dbReference type="PROSITE" id="PS51384"/>
    </source>
</evidence>
<dbReference type="InterPro" id="IPR039261">
    <property type="entry name" value="FNR_nucleotide-bd"/>
</dbReference>
<dbReference type="RefSeq" id="WP_130348743.1">
    <property type="nucleotide sequence ID" value="NZ_SGWQ01000019.1"/>
</dbReference>
<dbReference type="InterPro" id="IPR039374">
    <property type="entry name" value="SIP_fam"/>
</dbReference>
<dbReference type="PANTHER" id="PTHR30157">
    <property type="entry name" value="FERRIC REDUCTASE, NADPH-DEPENDENT"/>
    <property type="match status" value="1"/>
</dbReference>
<accession>A0A4Q7KBQ7</accession>
<dbReference type="CDD" id="cd06193">
    <property type="entry name" value="siderophore_interacting"/>
    <property type="match status" value="1"/>
</dbReference>
<reference evidence="2 3" key="1">
    <citation type="submission" date="2019-02" db="EMBL/GenBank/DDBJ databases">
        <title>Genomic Encyclopedia of Type Strains, Phase IV (KMG-IV): sequencing the most valuable type-strain genomes for metagenomic binning, comparative biology and taxonomic classification.</title>
        <authorList>
            <person name="Goeker M."/>
        </authorList>
    </citation>
    <scope>NUCLEOTIDE SEQUENCE [LARGE SCALE GENOMIC DNA]</scope>
    <source>
        <strain evidence="2 3">DSM 101727</strain>
    </source>
</reference>
<protein>
    <submittedName>
        <fullName evidence="2">NADPH-dependent ferric siderophore reductase</fullName>
    </submittedName>
</protein>